<evidence type="ECO:0008006" key="4">
    <source>
        <dbReference type="Google" id="ProtNLM"/>
    </source>
</evidence>
<keyword evidence="3" id="KW-1185">Reference proteome</keyword>
<evidence type="ECO:0000256" key="1">
    <source>
        <dbReference type="SAM" id="SignalP"/>
    </source>
</evidence>
<dbReference type="Proteomes" id="UP000292274">
    <property type="component" value="Unassembled WGS sequence"/>
</dbReference>
<dbReference type="SUPFAM" id="SSF53850">
    <property type="entry name" value="Periplasmic binding protein-like II"/>
    <property type="match status" value="1"/>
</dbReference>
<comment type="caution">
    <text evidence="2">The sequence shown here is derived from an EMBL/GenBank/DDBJ whole genome shotgun (WGS) entry which is preliminary data.</text>
</comment>
<accession>A0A4R0GMR2</accession>
<sequence length="367" mass="38647">MKLRRTVRAAAGAAALTLLATLAACGSADGRGTSTAGDSRSQTLKIGTADVTLGAGWAAQGILKDLAYNVEFVRFQNQLEVTAALQSGEIDGSFAALFTPVQAAAGAPTPWTAETAPFKVILASSPADLGEGYPYGTSAAPKSGITELTASTVRGKRWTAVPGAGNYLTLLATLKHLGLTLDDIEYVPLSPTDGPVAFAQSSVDLHSGLYSSINAGLQAGGRKLLNANTIGATTQAGLIASTASLNDSAKSKLWEDFVVRWVQHFHWKVTHPDEVQADLVATVKYDAERARLSWLGLGRNTAEPISEKYLTTTQTVAALALEGKAIDRAVDDVSILFDDRFNTLIEAEAKRLGYDEAIRNSVATHSE</sequence>
<dbReference type="AlphaFoldDB" id="A0A4R0GMR2"/>
<evidence type="ECO:0000313" key="2">
    <source>
        <dbReference type="EMBL" id="TCB96718.1"/>
    </source>
</evidence>
<protein>
    <recommendedName>
        <fullName evidence="4">ABC transporter substrate-binding protein</fullName>
    </recommendedName>
</protein>
<evidence type="ECO:0000313" key="3">
    <source>
        <dbReference type="Proteomes" id="UP000292274"/>
    </source>
</evidence>
<reference evidence="2 3" key="1">
    <citation type="submission" date="2019-02" db="EMBL/GenBank/DDBJ databases">
        <title>Jishengella sp. nov., isolated from a root of Zingiber montanum.</title>
        <authorList>
            <person name="Kuncharoen N."/>
            <person name="Kudo T."/>
            <person name="Masahiro Y."/>
            <person name="Ohkuma M."/>
            <person name="Tanasupawat S."/>
        </authorList>
    </citation>
    <scope>NUCLEOTIDE SEQUENCE [LARGE SCALE GENOMIC DNA]</scope>
    <source>
        <strain evidence="2 3">PLAI 1-1</strain>
    </source>
</reference>
<feature type="chain" id="PRO_5039061123" description="ABC transporter substrate-binding protein" evidence="1">
    <location>
        <begin position="24"/>
        <end position="367"/>
    </location>
</feature>
<feature type="signal peptide" evidence="1">
    <location>
        <begin position="1"/>
        <end position="23"/>
    </location>
</feature>
<keyword evidence="1" id="KW-0732">Signal</keyword>
<dbReference type="OrthoDB" id="506623at2"/>
<gene>
    <name evidence="2" type="ORF">E0H26_13880</name>
</gene>
<proteinExistence type="predicted"/>
<dbReference type="RefSeq" id="WP_131304031.1">
    <property type="nucleotide sequence ID" value="NZ_SJJR01000008.1"/>
</dbReference>
<dbReference type="PANTHER" id="PTHR30024:SF48">
    <property type="entry name" value="ABC TRANSPORTER SUBSTRATE-BINDING PROTEIN"/>
    <property type="match status" value="1"/>
</dbReference>
<dbReference type="EMBL" id="SJJR01000008">
    <property type="protein sequence ID" value="TCB96718.1"/>
    <property type="molecule type" value="Genomic_DNA"/>
</dbReference>
<dbReference type="Gene3D" id="3.40.190.10">
    <property type="entry name" value="Periplasmic binding protein-like II"/>
    <property type="match status" value="2"/>
</dbReference>
<organism evidence="2 3">
    <name type="scientific">Micromonospora zingiberis</name>
    <dbReference type="NCBI Taxonomy" id="2053011"/>
    <lineage>
        <taxon>Bacteria</taxon>
        <taxon>Bacillati</taxon>
        <taxon>Actinomycetota</taxon>
        <taxon>Actinomycetes</taxon>
        <taxon>Micromonosporales</taxon>
        <taxon>Micromonosporaceae</taxon>
        <taxon>Micromonospora</taxon>
    </lineage>
</organism>
<name>A0A4R0GMR2_9ACTN</name>
<dbReference type="PANTHER" id="PTHR30024">
    <property type="entry name" value="ALIPHATIC SULFONATES-BINDING PROTEIN-RELATED"/>
    <property type="match status" value="1"/>
</dbReference>
<dbReference type="PROSITE" id="PS51257">
    <property type="entry name" value="PROKAR_LIPOPROTEIN"/>
    <property type="match status" value="1"/>
</dbReference>